<proteinExistence type="predicted"/>
<feature type="region of interest" description="Disordered" evidence="1">
    <location>
        <begin position="1"/>
        <end position="35"/>
    </location>
</feature>
<gene>
    <name evidence="2" type="ORF">EYF80_036085</name>
</gene>
<organism evidence="2 3">
    <name type="scientific">Liparis tanakae</name>
    <name type="common">Tanaka's snailfish</name>
    <dbReference type="NCBI Taxonomy" id="230148"/>
    <lineage>
        <taxon>Eukaryota</taxon>
        <taxon>Metazoa</taxon>
        <taxon>Chordata</taxon>
        <taxon>Craniata</taxon>
        <taxon>Vertebrata</taxon>
        <taxon>Euteleostomi</taxon>
        <taxon>Actinopterygii</taxon>
        <taxon>Neopterygii</taxon>
        <taxon>Teleostei</taxon>
        <taxon>Neoteleostei</taxon>
        <taxon>Acanthomorphata</taxon>
        <taxon>Eupercaria</taxon>
        <taxon>Perciformes</taxon>
        <taxon>Cottioidei</taxon>
        <taxon>Cottales</taxon>
        <taxon>Liparidae</taxon>
        <taxon>Liparis</taxon>
    </lineage>
</organism>
<dbReference type="Proteomes" id="UP000314294">
    <property type="component" value="Unassembled WGS sequence"/>
</dbReference>
<evidence type="ECO:0000256" key="1">
    <source>
        <dbReference type="SAM" id="MobiDB-lite"/>
    </source>
</evidence>
<dbReference type="EMBL" id="SRLO01000508">
    <property type="protein sequence ID" value="TNN53679.1"/>
    <property type="molecule type" value="Genomic_DNA"/>
</dbReference>
<dbReference type="AlphaFoldDB" id="A0A4Z2GK57"/>
<sequence>MGNAAGSMEVPPGPEAAAPPAGPQGRAGLKLPVPPGEELERRFGAVLHLTEVQFENFFFVSFPCMNNENYPC</sequence>
<name>A0A4Z2GK57_9TELE</name>
<accession>A0A4Z2GK57</accession>
<comment type="caution">
    <text evidence="2">The sequence shown here is derived from an EMBL/GenBank/DDBJ whole genome shotgun (WGS) entry which is preliminary data.</text>
</comment>
<protein>
    <submittedName>
        <fullName evidence="2">Uncharacterized protein</fullName>
    </submittedName>
</protein>
<feature type="compositionally biased region" description="Low complexity" evidence="1">
    <location>
        <begin position="15"/>
        <end position="28"/>
    </location>
</feature>
<keyword evidence="3" id="KW-1185">Reference proteome</keyword>
<reference evidence="2 3" key="1">
    <citation type="submission" date="2019-03" db="EMBL/GenBank/DDBJ databases">
        <title>First draft genome of Liparis tanakae, snailfish: a comprehensive survey of snailfish specific genes.</title>
        <authorList>
            <person name="Kim W."/>
            <person name="Song I."/>
            <person name="Jeong J.-H."/>
            <person name="Kim D."/>
            <person name="Kim S."/>
            <person name="Ryu S."/>
            <person name="Song J.Y."/>
            <person name="Lee S.K."/>
        </authorList>
    </citation>
    <scope>NUCLEOTIDE SEQUENCE [LARGE SCALE GENOMIC DNA]</scope>
    <source>
        <tissue evidence="2">Muscle</tissue>
    </source>
</reference>
<evidence type="ECO:0000313" key="2">
    <source>
        <dbReference type="EMBL" id="TNN53679.1"/>
    </source>
</evidence>
<evidence type="ECO:0000313" key="3">
    <source>
        <dbReference type="Proteomes" id="UP000314294"/>
    </source>
</evidence>